<protein>
    <submittedName>
        <fullName evidence="1">Uncharacterized protein</fullName>
    </submittedName>
</protein>
<proteinExistence type="predicted"/>
<reference evidence="1" key="1">
    <citation type="submission" date="2014-09" db="EMBL/GenBank/DDBJ databases">
        <authorList>
            <person name="Magalhaes I.L.F."/>
            <person name="Oliveira U."/>
            <person name="Santos F.R."/>
            <person name="Vidigal T.H.D.A."/>
            <person name="Brescovit A.D."/>
            <person name="Santos A.J."/>
        </authorList>
    </citation>
    <scope>NUCLEOTIDE SEQUENCE</scope>
    <source>
        <tissue evidence="1">Shoot tissue taken approximately 20 cm above the soil surface</tissue>
    </source>
</reference>
<dbReference type="AlphaFoldDB" id="A0A0A9HGP2"/>
<reference evidence="1" key="2">
    <citation type="journal article" date="2015" name="Data Brief">
        <title>Shoot transcriptome of the giant reed, Arundo donax.</title>
        <authorList>
            <person name="Barrero R.A."/>
            <person name="Guerrero F.D."/>
            <person name="Moolhuijzen P."/>
            <person name="Goolsby J.A."/>
            <person name="Tidwell J."/>
            <person name="Bellgard S.E."/>
            <person name="Bellgard M.I."/>
        </authorList>
    </citation>
    <scope>NUCLEOTIDE SEQUENCE</scope>
    <source>
        <tissue evidence="1">Shoot tissue taken approximately 20 cm above the soil surface</tissue>
    </source>
</reference>
<evidence type="ECO:0000313" key="1">
    <source>
        <dbReference type="EMBL" id="JAE35922.1"/>
    </source>
</evidence>
<accession>A0A0A9HGP2</accession>
<dbReference type="EMBL" id="GBRH01161974">
    <property type="protein sequence ID" value="JAE35922.1"/>
    <property type="molecule type" value="Transcribed_RNA"/>
</dbReference>
<organism evidence="1">
    <name type="scientific">Arundo donax</name>
    <name type="common">Giant reed</name>
    <name type="synonym">Donax arundinaceus</name>
    <dbReference type="NCBI Taxonomy" id="35708"/>
    <lineage>
        <taxon>Eukaryota</taxon>
        <taxon>Viridiplantae</taxon>
        <taxon>Streptophyta</taxon>
        <taxon>Embryophyta</taxon>
        <taxon>Tracheophyta</taxon>
        <taxon>Spermatophyta</taxon>
        <taxon>Magnoliopsida</taxon>
        <taxon>Liliopsida</taxon>
        <taxon>Poales</taxon>
        <taxon>Poaceae</taxon>
        <taxon>PACMAD clade</taxon>
        <taxon>Arundinoideae</taxon>
        <taxon>Arundineae</taxon>
        <taxon>Arundo</taxon>
    </lineage>
</organism>
<name>A0A0A9HGP2_ARUDO</name>
<sequence>MPKHRSKVRPRSWLFSHGLRCRCVRVS</sequence>